<dbReference type="PANTHER" id="PTHR34584">
    <property type="entry name" value="NA(+)/H(+) ANTIPORTER SUBUNIT E1"/>
    <property type="match status" value="1"/>
</dbReference>
<evidence type="ECO:0000256" key="4">
    <source>
        <dbReference type="ARBA" id="ARBA00022692"/>
    </source>
</evidence>
<dbReference type="PANTHER" id="PTHR34584:SF1">
    <property type="entry name" value="NA(+)_H(+) ANTIPORTER SUBUNIT E1"/>
    <property type="match status" value="1"/>
</dbReference>
<dbReference type="GO" id="GO:0005886">
    <property type="term" value="C:plasma membrane"/>
    <property type="evidence" value="ECO:0007669"/>
    <property type="project" value="UniProtKB-SubCell"/>
</dbReference>
<proteinExistence type="inferred from homology"/>
<dbReference type="RefSeq" id="WP_258425320.1">
    <property type="nucleotide sequence ID" value="NZ_JANAEZ010000003.1"/>
</dbReference>
<keyword evidence="4 7" id="KW-0812">Transmembrane</keyword>
<organism evidence="8 9">
    <name type="scientific">Aquiflexum gelatinilyticum</name>
    <dbReference type="NCBI Taxonomy" id="2961943"/>
    <lineage>
        <taxon>Bacteria</taxon>
        <taxon>Pseudomonadati</taxon>
        <taxon>Bacteroidota</taxon>
        <taxon>Cytophagia</taxon>
        <taxon>Cytophagales</taxon>
        <taxon>Cyclobacteriaceae</taxon>
        <taxon>Aquiflexum</taxon>
    </lineage>
</organism>
<keyword evidence="5 7" id="KW-1133">Transmembrane helix</keyword>
<sequence length="159" mass="18528">MTKSLFLSNLILAIIWVMATGTLTEENFLFGFFISFTILWVITFKKEERKYFTVIPKLLAYIAFIFWEIIKANFQSLKESFYPKSKLEPAIVKVPLDAKTDVEISILSNIISLTPGTLIMDVSDDKKVVYVHVMHLLDKENFIKEIKLKFEKPLLELMR</sequence>
<accession>A0A9X2P797</accession>
<feature type="transmembrane region" description="Helical" evidence="7">
    <location>
        <begin position="51"/>
        <end position="70"/>
    </location>
</feature>
<dbReference type="Pfam" id="PF01899">
    <property type="entry name" value="MNHE"/>
    <property type="match status" value="1"/>
</dbReference>
<evidence type="ECO:0000256" key="5">
    <source>
        <dbReference type="ARBA" id="ARBA00022989"/>
    </source>
</evidence>
<evidence type="ECO:0000256" key="3">
    <source>
        <dbReference type="ARBA" id="ARBA00022475"/>
    </source>
</evidence>
<evidence type="ECO:0000313" key="8">
    <source>
        <dbReference type="EMBL" id="MCR9017486.1"/>
    </source>
</evidence>
<evidence type="ECO:0000313" key="9">
    <source>
        <dbReference type="Proteomes" id="UP001142175"/>
    </source>
</evidence>
<comment type="caution">
    <text evidence="8">The sequence shown here is derived from an EMBL/GenBank/DDBJ whole genome shotgun (WGS) entry which is preliminary data.</text>
</comment>
<dbReference type="Proteomes" id="UP001142175">
    <property type="component" value="Unassembled WGS sequence"/>
</dbReference>
<comment type="subcellular location">
    <subcellularLocation>
        <location evidence="1">Cell membrane</location>
        <topology evidence="1">Multi-pass membrane protein</topology>
    </subcellularLocation>
</comment>
<evidence type="ECO:0000256" key="1">
    <source>
        <dbReference type="ARBA" id="ARBA00004651"/>
    </source>
</evidence>
<evidence type="ECO:0000256" key="7">
    <source>
        <dbReference type="SAM" id="Phobius"/>
    </source>
</evidence>
<keyword evidence="3" id="KW-1003">Cell membrane</keyword>
<dbReference type="GO" id="GO:0008324">
    <property type="term" value="F:monoatomic cation transmembrane transporter activity"/>
    <property type="evidence" value="ECO:0007669"/>
    <property type="project" value="InterPro"/>
</dbReference>
<evidence type="ECO:0000256" key="6">
    <source>
        <dbReference type="ARBA" id="ARBA00023136"/>
    </source>
</evidence>
<evidence type="ECO:0000256" key="2">
    <source>
        <dbReference type="ARBA" id="ARBA00006228"/>
    </source>
</evidence>
<reference evidence="8" key="1">
    <citation type="submission" date="2022-08" db="EMBL/GenBank/DDBJ databases">
        <authorList>
            <person name="Zhang D."/>
        </authorList>
    </citation>
    <scope>NUCLEOTIDE SEQUENCE</scope>
    <source>
        <strain evidence="8">XJ19-11</strain>
    </source>
</reference>
<comment type="similarity">
    <text evidence="2">Belongs to the CPA3 antiporters (TC 2.A.63) subunit E family.</text>
</comment>
<feature type="transmembrane region" description="Helical" evidence="7">
    <location>
        <begin position="29"/>
        <end position="44"/>
    </location>
</feature>
<keyword evidence="6 7" id="KW-0472">Membrane</keyword>
<gene>
    <name evidence="8" type="ORF">NU887_20785</name>
</gene>
<dbReference type="EMBL" id="JANSUY010000031">
    <property type="protein sequence ID" value="MCR9017486.1"/>
    <property type="molecule type" value="Genomic_DNA"/>
</dbReference>
<protein>
    <submittedName>
        <fullName evidence="8">Na+/H+ antiporter subunit E</fullName>
    </submittedName>
</protein>
<name>A0A9X2P797_9BACT</name>
<dbReference type="InterPro" id="IPR002758">
    <property type="entry name" value="Cation_antiport_E"/>
</dbReference>
<dbReference type="PIRSF" id="PIRSF019239">
    <property type="entry name" value="MrpE"/>
    <property type="match status" value="1"/>
</dbReference>
<keyword evidence="9" id="KW-1185">Reference proteome</keyword>
<dbReference type="AlphaFoldDB" id="A0A9X2P797"/>